<dbReference type="EMBL" id="JAQQWK010000011">
    <property type="protein sequence ID" value="KAK8023623.1"/>
    <property type="molecule type" value="Genomic_DNA"/>
</dbReference>
<sequence>MLDEDSGPGLDVGFGIVPVGADVIVPFGRGKGAEVKAALPVVPDTPVEKIESVPKGVAVVVLAVGKGAWPELRIGDADVCIPVLRVTLLPGGIPCPVGPMISVVFEIGNGAGLESVPVGPPASPLLPVEATVGNGGVAEAPPTEEGTDPLPVTVLKVQVPETLTTGTVPPLGDALVPERPVEFDNGYGALSPVEDAGCLYAPDPVGATIVEPALGPAVGPVEFEMVKGGRAVEPIAPEAVFPVPPGPGAAKLEFEIGNGGTVCPAGLLPGALLPDPEDVVRLGADGAVVSPDPPVGPALGVVVFDKGNGGFDSEEVFSGVNGTEAPVLNGAVPEGPPVGATVWPPGPPVVLVRGNGAVDNVFTSDDNEGVVARTLEFEANVNALDSDGVPVSDWAVGEAVMDTDPVPVYDTEVPVGAADGVLVPLVIGNGAKEPDMMGLRVPEAIGPLVIGGPPGIPEMGVVEVILWLVACPPGELMTVPVEPPNVAVIFPVGKGGVIDDGTVPGGGLLKAVLEMTRLVEVEELNKPDVSVPSGDTVKDPEATTVVSLEDGTNEAVPVGTVKAVVLDNGNGGATVEVPISLPLPVTLGDPEVPLACGPVMVFDGKPVPRVLVVVILPKVDGVELEDNSVLLKSTEL</sequence>
<proteinExistence type="predicted"/>
<organism evidence="1 2">
    <name type="scientific">Apiospora rasikravindrae</name>
    <dbReference type="NCBI Taxonomy" id="990691"/>
    <lineage>
        <taxon>Eukaryota</taxon>
        <taxon>Fungi</taxon>
        <taxon>Dikarya</taxon>
        <taxon>Ascomycota</taxon>
        <taxon>Pezizomycotina</taxon>
        <taxon>Sordariomycetes</taxon>
        <taxon>Xylariomycetidae</taxon>
        <taxon>Amphisphaeriales</taxon>
        <taxon>Apiosporaceae</taxon>
        <taxon>Apiospora</taxon>
    </lineage>
</organism>
<comment type="caution">
    <text evidence="1">The sequence shown here is derived from an EMBL/GenBank/DDBJ whole genome shotgun (WGS) entry which is preliminary data.</text>
</comment>
<dbReference type="Proteomes" id="UP001444661">
    <property type="component" value="Unassembled WGS sequence"/>
</dbReference>
<protein>
    <submittedName>
        <fullName evidence="1">Uncharacterized protein</fullName>
    </submittedName>
</protein>
<evidence type="ECO:0000313" key="1">
    <source>
        <dbReference type="EMBL" id="KAK8023623.1"/>
    </source>
</evidence>
<evidence type="ECO:0000313" key="2">
    <source>
        <dbReference type="Proteomes" id="UP001444661"/>
    </source>
</evidence>
<keyword evidence="2" id="KW-1185">Reference proteome</keyword>
<gene>
    <name evidence="1" type="ORF">PG993_011689</name>
</gene>
<name>A0ABR1S0H8_9PEZI</name>
<reference evidence="1 2" key="1">
    <citation type="submission" date="2023-01" db="EMBL/GenBank/DDBJ databases">
        <title>Analysis of 21 Apiospora genomes using comparative genomics revels a genus with tremendous synthesis potential of carbohydrate active enzymes and secondary metabolites.</title>
        <authorList>
            <person name="Sorensen T."/>
        </authorList>
    </citation>
    <scope>NUCLEOTIDE SEQUENCE [LARGE SCALE GENOMIC DNA]</scope>
    <source>
        <strain evidence="1 2">CBS 33761</strain>
    </source>
</reference>
<accession>A0ABR1S0H8</accession>